<organism evidence="1 2">
    <name type="scientific">Phaseolus angularis</name>
    <name type="common">Azuki bean</name>
    <name type="synonym">Vigna angularis</name>
    <dbReference type="NCBI Taxonomy" id="3914"/>
    <lineage>
        <taxon>Eukaryota</taxon>
        <taxon>Viridiplantae</taxon>
        <taxon>Streptophyta</taxon>
        <taxon>Embryophyta</taxon>
        <taxon>Tracheophyta</taxon>
        <taxon>Spermatophyta</taxon>
        <taxon>Magnoliopsida</taxon>
        <taxon>eudicotyledons</taxon>
        <taxon>Gunneridae</taxon>
        <taxon>Pentapetalae</taxon>
        <taxon>rosids</taxon>
        <taxon>fabids</taxon>
        <taxon>Fabales</taxon>
        <taxon>Fabaceae</taxon>
        <taxon>Papilionoideae</taxon>
        <taxon>50 kb inversion clade</taxon>
        <taxon>NPAAA clade</taxon>
        <taxon>indigoferoid/millettioid clade</taxon>
        <taxon>Phaseoleae</taxon>
        <taxon>Vigna</taxon>
    </lineage>
</organism>
<reference evidence="2" key="1">
    <citation type="journal article" date="2015" name="Proc. Natl. Acad. Sci. U.S.A.">
        <title>Genome sequencing of adzuki bean (Vigna angularis) provides insight into high starch and low fat accumulation and domestication.</title>
        <authorList>
            <person name="Yang K."/>
            <person name="Tian Z."/>
            <person name="Chen C."/>
            <person name="Luo L."/>
            <person name="Zhao B."/>
            <person name="Wang Z."/>
            <person name="Yu L."/>
            <person name="Li Y."/>
            <person name="Sun Y."/>
            <person name="Li W."/>
            <person name="Chen Y."/>
            <person name="Li Y."/>
            <person name="Zhang Y."/>
            <person name="Ai D."/>
            <person name="Zhao J."/>
            <person name="Shang C."/>
            <person name="Ma Y."/>
            <person name="Wu B."/>
            <person name="Wang M."/>
            <person name="Gao L."/>
            <person name="Sun D."/>
            <person name="Zhang P."/>
            <person name="Guo F."/>
            <person name="Wang W."/>
            <person name="Li Y."/>
            <person name="Wang J."/>
            <person name="Varshney R.K."/>
            <person name="Wang J."/>
            <person name="Ling H.Q."/>
            <person name="Wan P."/>
        </authorList>
    </citation>
    <scope>NUCLEOTIDE SEQUENCE</scope>
    <source>
        <strain evidence="2">cv. Jingnong 6</strain>
    </source>
</reference>
<dbReference type="Gramene" id="KOM57614">
    <property type="protein sequence ID" value="KOM57614"/>
    <property type="gene ID" value="LR48_Vigan11g064700"/>
</dbReference>
<evidence type="ECO:0000313" key="2">
    <source>
        <dbReference type="Proteomes" id="UP000053144"/>
    </source>
</evidence>
<accession>A0A0L9VS91</accession>
<gene>
    <name evidence="1" type="ORF">LR48_Vigan11g064700</name>
</gene>
<protein>
    <submittedName>
        <fullName evidence="1">Uncharacterized protein</fullName>
    </submittedName>
</protein>
<name>A0A0L9VS91_PHAAN</name>
<sequence>MLKTKGSGTMTVGESWVHKGLKGVFGVGNSLCKIVVEEGKLNLIVCLVGDFEPVKNLEVMLGKGVNLSTCLACIMSRLDVKGVIPFVYPI</sequence>
<proteinExistence type="predicted"/>
<dbReference type="EMBL" id="CM003381">
    <property type="protein sequence ID" value="KOM57614.1"/>
    <property type="molecule type" value="Genomic_DNA"/>
</dbReference>
<evidence type="ECO:0000313" key="1">
    <source>
        <dbReference type="EMBL" id="KOM57614.1"/>
    </source>
</evidence>
<dbReference type="AlphaFoldDB" id="A0A0L9VS91"/>
<dbReference type="Proteomes" id="UP000053144">
    <property type="component" value="Chromosome 11"/>
</dbReference>